<dbReference type="AlphaFoldDB" id="A0AAD6IBB4"/>
<gene>
    <name evidence="3" type="ORF">N7460_006859</name>
</gene>
<organism evidence="3 4">
    <name type="scientific">Penicillium canescens</name>
    <dbReference type="NCBI Taxonomy" id="5083"/>
    <lineage>
        <taxon>Eukaryota</taxon>
        <taxon>Fungi</taxon>
        <taxon>Dikarya</taxon>
        <taxon>Ascomycota</taxon>
        <taxon>Pezizomycotina</taxon>
        <taxon>Eurotiomycetes</taxon>
        <taxon>Eurotiomycetidae</taxon>
        <taxon>Eurotiales</taxon>
        <taxon>Aspergillaceae</taxon>
        <taxon>Penicillium</taxon>
    </lineage>
</organism>
<comment type="caution">
    <text evidence="3">The sequence shown here is derived from an EMBL/GenBank/DDBJ whole genome shotgun (WGS) entry which is preliminary data.</text>
</comment>
<keyword evidence="4" id="KW-1185">Reference proteome</keyword>
<evidence type="ECO:0000313" key="4">
    <source>
        <dbReference type="Proteomes" id="UP001219568"/>
    </source>
</evidence>
<accession>A0AAD6IBB4</accession>
<feature type="compositionally biased region" description="Polar residues" evidence="1">
    <location>
        <begin position="68"/>
        <end position="86"/>
    </location>
</feature>
<feature type="compositionally biased region" description="Basic and acidic residues" evidence="1">
    <location>
        <begin position="50"/>
        <end position="63"/>
    </location>
</feature>
<feature type="transmembrane region" description="Helical" evidence="2">
    <location>
        <begin position="127"/>
        <end position="149"/>
    </location>
</feature>
<protein>
    <submittedName>
        <fullName evidence="3">Uncharacterized protein</fullName>
    </submittedName>
</protein>
<sequence>MSSFERPNTFRKFGVPVTSVNGIHGNQLGIPDNTGTDDVESAQISSPENSEARQEHSTPDGDLKAVGTTGQPETQKGTNILGNSAGQDEPVKEEPPEGSSKHQFQISRKDSFYLESRLIGDFFQECFVLAALAVYWVDWVVCALGYVLLRTLRQVRQHGPLNIPSSPYDGENTPICTPGFRLPDETLKSE</sequence>
<keyword evidence="2" id="KW-1133">Transmembrane helix</keyword>
<feature type="region of interest" description="Disordered" evidence="1">
    <location>
        <begin position="1"/>
        <end position="104"/>
    </location>
</feature>
<keyword evidence="2" id="KW-0472">Membrane</keyword>
<proteinExistence type="predicted"/>
<evidence type="ECO:0000256" key="2">
    <source>
        <dbReference type="SAM" id="Phobius"/>
    </source>
</evidence>
<keyword evidence="2" id="KW-0812">Transmembrane</keyword>
<reference evidence="3" key="2">
    <citation type="submission" date="2023-01" db="EMBL/GenBank/DDBJ databases">
        <authorList>
            <person name="Petersen C."/>
        </authorList>
    </citation>
    <scope>NUCLEOTIDE SEQUENCE</scope>
    <source>
        <strain evidence="3">IBT 15450</strain>
    </source>
</reference>
<evidence type="ECO:0000313" key="3">
    <source>
        <dbReference type="EMBL" id="KAJ6041469.1"/>
    </source>
</evidence>
<name>A0AAD6IBB4_PENCN</name>
<reference evidence="3" key="1">
    <citation type="journal article" date="2023" name="IMA Fungus">
        <title>Comparative genomic study of the Penicillium genus elucidates a diverse pangenome and 15 lateral gene transfer events.</title>
        <authorList>
            <person name="Petersen C."/>
            <person name="Sorensen T."/>
            <person name="Nielsen M.R."/>
            <person name="Sondergaard T.E."/>
            <person name="Sorensen J.L."/>
            <person name="Fitzpatrick D.A."/>
            <person name="Frisvad J.C."/>
            <person name="Nielsen K.L."/>
        </authorList>
    </citation>
    <scope>NUCLEOTIDE SEQUENCE</scope>
    <source>
        <strain evidence="3">IBT 15450</strain>
    </source>
</reference>
<dbReference type="EMBL" id="JAQJZL010000005">
    <property type="protein sequence ID" value="KAJ6041469.1"/>
    <property type="molecule type" value="Genomic_DNA"/>
</dbReference>
<evidence type="ECO:0000256" key="1">
    <source>
        <dbReference type="SAM" id="MobiDB-lite"/>
    </source>
</evidence>
<dbReference type="Proteomes" id="UP001219568">
    <property type="component" value="Unassembled WGS sequence"/>
</dbReference>